<dbReference type="Gene3D" id="3.10.560.10">
    <property type="entry name" value="Outer membrane lipoprotein wza domain like"/>
    <property type="match status" value="1"/>
</dbReference>
<dbReference type="InterPro" id="IPR003583">
    <property type="entry name" value="Hlx-hairpin-Hlx_DNA-bd_motif"/>
</dbReference>
<dbReference type="GO" id="GO:0015628">
    <property type="term" value="P:protein secretion by the type II secretion system"/>
    <property type="evidence" value="ECO:0007669"/>
    <property type="project" value="TreeGrafter"/>
</dbReference>
<dbReference type="Pfam" id="PF10531">
    <property type="entry name" value="SLBB"/>
    <property type="match status" value="1"/>
</dbReference>
<organism evidence="4 5">
    <name type="scientific">Pseudonocardia endophytica</name>
    <dbReference type="NCBI Taxonomy" id="401976"/>
    <lineage>
        <taxon>Bacteria</taxon>
        <taxon>Bacillati</taxon>
        <taxon>Actinomycetota</taxon>
        <taxon>Actinomycetes</taxon>
        <taxon>Pseudonocardiales</taxon>
        <taxon>Pseudonocardiaceae</taxon>
        <taxon>Pseudonocardia</taxon>
    </lineage>
</organism>
<evidence type="ECO:0000256" key="2">
    <source>
        <dbReference type="SAM" id="Phobius"/>
    </source>
</evidence>
<dbReference type="InterPro" id="IPR019554">
    <property type="entry name" value="Soluble_ligand-bd"/>
</dbReference>
<feature type="domain" description="Helix-hairpin-helix DNA-binding motif class 1" evidence="3">
    <location>
        <begin position="230"/>
        <end position="249"/>
    </location>
</feature>
<evidence type="ECO:0000313" key="5">
    <source>
        <dbReference type="Proteomes" id="UP000295560"/>
    </source>
</evidence>
<accession>A0A4V6NDE4</accession>
<feature type="compositionally biased region" description="Gly residues" evidence="1">
    <location>
        <begin position="175"/>
        <end position="188"/>
    </location>
</feature>
<dbReference type="Proteomes" id="UP000295560">
    <property type="component" value="Unassembled WGS sequence"/>
</dbReference>
<proteinExistence type="predicted"/>
<dbReference type="SUPFAM" id="SSF47781">
    <property type="entry name" value="RuvA domain 2-like"/>
    <property type="match status" value="1"/>
</dbReference>
<comment type="caution">
    <text evidence="4">The sequence shown here is derived from an EMBL/GenBank/DDBJ whole genome shotgun (WGS) entry which is preliminary data.</text>
</comment>
<dbReference type="GO" id="GO:0003677">
    <property type="term" value="F:DNA binding"/>
    <property type="evidence" value="ECO:0007669"/>
    <property type="project" value="InterPro"/>
</dbReference>
<dbReference type="SMART" id="SM00278">
    <property type="entry name" value="HhH1"/>
    <property type="match status" value="2"/>
</dbReference>
<feature type="compositionally biased region" description="Low complexity" evidence="1">
    <location>
        <begin position="137"/>
        <end position="174"/>
    </location>
</feature>
<gene>
    <name evidence="4" type="ORF">EV378_5165</name>
</gene>
<feature type="region of interest" description="Disordered" evidence="1">
    <location>
        <begin position="59"/>
        <end position="78"/>
    </location>
</feature>
<keyword evidence="2" id="KW-0472">Membrane</keyword>
<feature type="transmembrane region" description="Helical" evidence="2">
    <location>
        <begin position="20"/>
        <end position="41"/>
    </location>
</feature>
<dbReference type="Gene3D" id="1.10.150.320">
    <property type="entry name" value="Photosystem II 12 kDa extrinsic protein"/>
    <property type="match status" value="1"/>
</dbReference>
<evidence type="ECO:0000313" key="4">
    <source>
        <dbReference type="EMBL" id="TCK21186.1"/>
    </source>
</evidence>
<feature type="region of interest" description="Disordered" evidence="1">
    <location>
        <begin position="137"/>
        <end position="192"/>
    </location>
</feature>
<dbReference type="EMBL" id="SMFZ01000002">
    <property type="protein sequence ID" value="TCK21186.1"/>
    <property type="molecule type" value="Genomic_DNA"/>
</dbReference>
<feature type="domain" description="Helix-hairpin-helix DNA-binding motif class 1" evidence="3">
    <location>
        <begin position="200"/>
        <end position="219"/>
    </location>
</feature>
<evidence type="ECO:0000256" key="1">
    <source>
        <dbReference type="SAM" id="MobiDB-lite"/>
    </source>
</evidence>
<dbReference type="RefSeq" id="WP_165922483.1">
    <property type="nucleotide sequence ID" value="NZ_SMFZ01000002.1"/>
</dbReference>
<dbReference type="AlphaFoldDB" id="A0A4V6NDE4"/>
<name>A0A4V6NDE4_PSEEN</name>
<evidence type="ECO:0000259" key="3">
    <source>
        <dbReference type="SMART" id="SM00278"/>
    </source>
</evidence>
<keyword evidence="2" id="KW-1133">Transmembrane helix</keyword>
<reference evidence="4 5" key="1">
    <citation type="submission" date="2019-03" db="EMBL/GenBank/DDBJ databases">
        <title>Sequencing the genomes of 1000 actinobacteria strains.</title>
        <authorList>
            <person name="Klenk H.-P."/>
        </authorList>
    </citation>
    <scope>NUCLEOTIDE SEQUENCE [LARGE SCALE GENOMIC DNA]</scope>
    <source>
        <strain evidence="4 5">DSM 44969</strain>
    </source>
</reference>
<dbReference type="PANTHER" id="PTHR21180">
    <property type="entry name" value="ENDONUCLEASE/EXONUCLEASE/PHOSPHATASE FAMILY DOMAIN-CONTAINING PROTEIN 1"/>
    <property type="match status" value="1"/>
</dbReference>
<protein>
    <submittedName>
        <fullName evidence="4">Competence protein ComEA</fullName>
    </submittedName>
</protein>
<dbReference type="GO" id="GO:0015627">
    <property type="term" value="C:type II protein secretion system complex"/>
    <property type="evidence" value="ECO:0007669"/>
    <property type="project" value="TreeGrafter"/>
</dbReference>
<dbReference type="InterPro" id="IPR051675">
    <property type="entry name" value="Endo/Exo/Phosphatase_dom_1"/>
</dbReference>
<keyword evidence="5" id="KW-1185">Reference proteome</keyword>
<dbReference type="GO" id="GO:0006281">
    <property type="term" value="P:DNA repair"/>
    <property type="evidence" value="ECO:0007669"/>
    <property type="project" value="InterPro"/>
</dbReference>
<dbReference type="InterPro" id="IPR010994">
    <property type="entry name" value="RuvA_2-like"/>
</dbReference>
<dbReference type="Pfam" id="PF12836">
    <property type="entry name" value="HHH_3"/>
    <property type="match status" value="1"/>
</dbReference>
<sequence length="252" mass="23959">MVRWLPAPIAARLDPGRAGAVALVLVVVVAAVVAAVGVWAARPEVQPIGGLPAVSGGAAAAAGPPEATPGGAAPPAAPGSPVVVSVVGKVARPGLVRVTDGARVADAVDAAGGALPGVDMSVLNLARRVGDGEQIAVGVPPASDAAPGAGPASGREPGAAPGEPLPASGSASGAAPGGASSGGGGTAPGGKVDLNTATAADLDALPGVGPATATKILDWRAKNGRFTRIEQLREVDGIGERKYAQLSGLVTV</sequence>
<keyword evidence="2" id="KW-0812">Transmembrane</keyword>
<dbReference type="PANTHER" id="PTHR21180:SF32">
    <property type="entry name" value="ENDONUCLEASE_EXONUCLEASE_PHOSPHATASE FAMILY DOMAIN-CONTAINING PROTEIN 1"/>
    <property type="match status" value="1"/>
</dbReference>